<dbReference type="EMBL" id="MPTB01000070">
    <property type="protein sequence ID" value="OMD37275.1"/>
    <property type="molecule type" value="Genomic_DNA"/>
</dbReference>
<organism evidence="2 3">
    <name type="scientific">Paenibacillus borealis</name>
    <dbReference type="NCBI Taxonomy" id="160799"/>
    <lineage>
        <taxon>Bacteria</taxon>
        <taxon>Bacillati</taxon>
        <taxon>Bacillota</taxon>
        <taxon>Bacilli</taxon>
        <taxon>Bacillales</taxon>
        <taxon>Paenibacillaceae</taxon>
        <taxon>Paenibacillus</taxon>
    </lineage>
</organism>
<reference evidence="2 3" key="1">
    <citation type="submission" date="2016-10" db="EMBL/GenBank/DDBJ databases">
        <title>Paenibacillus species isolates.</title>
        <authorList>
            <person name="Beno S.M."/>
        </authorList>
    </citation>
    <scope>NUCLEOTIDE SEQUENCE [LARGE SCALE GENOMIC DNA]</scope>
    <source>
        <strain evidence="2 3">FSL H7-0744</strain>
    </source>
</reference>
<keyword evidence="1" id="KW-0812">Transmembrane</keyword>
<keyword evidence="3" id="KW-1185">Reference proteome</keyword>
<evidence type="ECO:0000313" key="3">
    <source>
        <dbReference type="Proteomes" id="UP000187412"/>
    </source>
</evidence>
<protein>
    <recommendedName>
        <fullName evidence="4">CPBP family intramembrane metalloprotease</fullName>
    </recommendedName>
</protein>
<comment type="caution">
    <text evidence="2">The sequence shown here is derived from an EMBL/GenBank/DDBJ whole genome shotgun (WGS) entry which is preliminary data.</text>
</comment>
<feature type="transmembrane region" description="Helical" evidence="1">
    <location>
        <begin position="30"/>
        <end position="48"/>
    </location>
</feature>
<gene>
    <name evidence="2" type="ORF">BSK56_31345</name>
</gene>
<name>A0ABX3GTZ5_PAEBO</name>
<accession>A0ABX3GTZ5</accession>
<feature type="transmembrane region" description="Helical" evidence="1">
    <location>
        <begin position="60"/>
        <end position="80"/>
    </location>
</feature>
<keyword evidence="1" id="KW-1133">Transmembrane helix</keyword>
<proteinExistence type="predicted"/>
<sequence>MLWSLFIVILLSFSFRIVQSVIGLIYKQHLRFSVYYWGIMVIIASLLIKNTYIYSFPKNLSTVLPLFFIILIVNCLIARSSGYSPAGRFDRFNFVIIFPVLEEIAFRGLALPVLTRHHSLGQIHHTPVIELSFAVVITAARCLQSPICNIIS</sequence>
<dbReference type="Proteomes" id="UP000187412">
    <property type="component" value="Unassembled WGS sequence"/>
</dbReference>
<evidence type="ECO:0000256" key="1">
    <source>
        <dbReference type="SAM" id="Phobius"/>
    </source>
</evidence>
<evidence type="ECO:0000313" key="2">
    <source>
        <dbReference type="EMBL" id="OMD37275.1"/>
    </source>
</evidence>
<keyword evidence="1" id="KW-0472">Membrane</keyword>
<evidence type="ECO:0008006" key="4">
    <source>
        <dbReference type="Google" id="ProtNLM"/>
    </source>
</evidence>